<gene>
    <name evidence="2" type="ORF">PNEG_03385</name>
</gene>
<dbReference type="AlphaFoldDB" id="M7NM50"/>
<keyword evidence="3" id="KW-1185">Reference proteome</keyword>
<evidence type="ECO:0000313" key="3">
    <source>
        <dbReference type="Proteomes" id="UP000011958"/>
    </source>
</evidence>
<evidence type="ECO:0000313" key="2">
    <source>
        <dbReference type="EMBL" id="EMR08216.1"/>
    </source>
</evidence>
<accession>M7NM50</accession>
<dbReference type="InterPro" id="IPR013941">
    <property type="entry name" value="ZDS1_C"/>
</dbReference>
<dbReference type="STRING" id="1069680.M7NM50"/>
<protein>
    <recommendedName>
        <fullName evidence="1">Protein Zds1 C-terminal domain-containing protein</fullName>
    </recommendedName>
</protein>
<dbReference type="Pfam" id="PF08632">
    <property type="entry name" value="Zds_C"/>
    <property type="match status" value="1"/>
</dbReference>
<dbReference type="RefSeq" id="XP_007875469.1">
    <property type="nucleotide sequence ID" value="XM_007877278.1"/>
</dbReference>
<feature type="domain" description="Protein Zds1 C-terminal" evidence="1">
    <location>
        <begin position="175"/>
        <end position="227"/>
    </location>
</feature>
<dbReference type="Proteomes" id="UP000011958">
    <property type="component" value="Unassembled WGS sequence"/>
</dbReference>
<dbReference type="EMBL" id="AFWA02000017">
    <property type="protein sequence ID" value="EMR08216.1"/>
    <property type="molecule type" value="Genomic_DNA"/>
</dbReference>
<dbReference type="OrthoDB" id="5589766at2759"/>
<proteinExistence type="predicted"/>
<sequence length="231" mass="27453">MPRKFTNVKKKLYQNRESGSSIMTFKKHLQDTLMSSLELQINKLQFLNAFSKENEEYLNSIRISHKPLRNENNKIFTSKKNNKTENINNHDPDITGFNNICSRYFNIIQNKESKCRYNCLEKCSSRKKDDTNTFSLISNYRKKLLSKKPISEASKYFLTKYVKGKKCISNYTSKPIQIGSFDFTQLPMQFEQFIYLFVHFRLSDPLLPLYQQVLLSNFMYNYISLIRIKSY</sequence>
<evidence type="ECO:0000259" key="1">
    <source>
        <dbReference type="SMART" id="SM01327"/>
    </source>
</evidence>
<organism evidence="2 3">
    <name type="scientific">Pneumocystis murina (strain B123)</name>
    <name type="common">Mouse pneumocystis pneumonia agent</name>
    <name type="synonym">Pneumocystis carinii f. sp. muris</name>
    <dbReference type="NCBI Taxonomy" id="1069680"/>
    <lineage>
        <taxon>Eukaryota</taxon>
        <taxon>Fungi</taxon>
        <taxon>Dikarya</taxon>
        <taxon>Ascomycota</taxon>
        <taxon>Taphrinomycotina</taxon>
        <taxon>Pneumocystomycetes</taxon>
        <taxon>Pneumocystaceae</taxon>
        <taxon>Pneumocystis</taxon>
    </lineage>
</organism>
<dbReference type="VEuPathDB" id="FungiDB:PNEG_03385"/>
<dbReference type="HOGENOM" id="CLU_1200270_0_0_1"/>
<dbReference type="eggNOG" id="ENOG502RC08">
    <property type="taxonomic scope" value="Eukaryota"/>
</dbReference>
<dbReference type="SMART" id="SM01327">
    <property type="entry name" value="Zds_C"/>
    <property type="match status" value="1"/>
</dbReference>
<comment type="caution">
    <text evidence="2">The sequence shown here is derived from an EMBL/GenBank/DDBJ whole genome shotgun (WGS) entry which is preliminary data.</text>
</comment>
<name>M7NM50_PNEMU</name>
<reference evidence="3" key="1">
    <citation type="journal article" date="2016" name="Nat. Commun.">
        <title>Genome analysis of three Pneumocystis species reveals adaptation mechanisms to life exclusively in mammalian hosts.</title>
        <authorList>
            <person name="Ma L."/>
            <person name="Chen Z."/>
            <person name="Huang D.W."/>
            <person name="Kutty G."/>
            <person name="Ishihara M."/>
            <person name="Wang H."/>
            <person name="Abouelleil A."/>
            <person name="Bishop L."/>
            <person name="Davey E."/>
            <person name="Deng R."/>
            <person name="Deng X."/>
            <person name="Fan L."/>
            <person name="Fantoni G."/>
            <person name="Fitzgerald M."/>
            <person name="Gogineni E."/>
            <person name="Goldberg J.M."/>
            <person name="Handley G."/>
            <person name="Hu X."/>
            <person name="Huber C."/>
            <person name="Jiao X."/>
            <person name="Jones K."/>
            <person name="Levin J.Z."/>
            <person name="Liu Y."/>
            <person name="Macdonald P."/>
            <person name="Melnikov A."/>
            <person name="Raley C."/>
            <person name="Sassi M."/>
            <person name="Sherman B.T."/>
            <person name="Song X."/>
            <person name="Sykes S."/>
            <person name="Tran B."/>
            <person name="Walsh L."/>
            <person name="Xia Y."/>
            <person name="Yang J."/>
            <person name="Young S."/>
            <person name="Zeng Q."/>
            <person name="Zheng X."/>
            <person name="Stephens R."/>
            <person name="Nusbaum C."/>
            <person name="Birren B.W."/>
            <person name="Azadi P."/>
            <person name="Lempicki R.A."/>
            <person name="Cuomo C.A."/>
            <person name="Kovacs J.A."/>
        </authorList>
    </citation>
    <scope>NUCLEOTIDE SEQUENCE [LARGE SCALE GENOMIC DNA]</scope>
    <source>
        <strain evidence="3">B123</strain>
    </source>
</reference>
<dbReference type="GeneID" id="19897072"/>